<dbReference type="InterPro" id="IPR019533">
    <property type="entry name" value="Peptidase_S26"/>
</dbReference>
<dbReference type="EMBL" id="CAHJWF010000607">
    <property type="protein sequence ID" value="CAB5508369.1"/>
    <property type="molecule type" value="Genomic_DNA"/>
</dbReference>
<organism evidence="3 4">
    <name type="scientific">Bathymodiolus thermophilus thioautotrophic gill symbiont</name>
    <dbReference type="NCBI Taxonomy" id="2360"/>
    <lineage>
        <taxon>Bacteria</taxon>
        <taxon>Pseudomonadati</taxon>
        <taxon>Pseudomonadota</taxon>
        <taxon>Gammaproteobacteria</taxon>
        <taxon>sulfur-oxidizing symbionts</taxon>
    </lineage>
</organism>
<dbReference type="EMBL" id="CAHJWF010000437">
    <property type="protein sequence ID" value="CAB5507599.1"/>
    <property type="molecule type" value="Genomic_DNA"/>
</dbReference>
<protein>
    <recommendedName>
        <fullName evidence="1">Peptidase S26 domain-containing protein</fullName>
    </recommendedName>
</protein>
<dbReference type="Pfam" id="PF10502">
    <property type="entry name" value="Peptidase_S26"/>
    <property type="match status" value="1"/>
</dbReference>
<gene>
    <name evidence="2" type="ORF">AZO1586I_1915</name>
    <name evidence="3" type="ORF">AZO1586I_2644</name>
</gene>
<comment type="caution">
    <text evidence="3">The sequence shown here is derived from an EMBL/GenBank/DDBJ whole genome shotgun (WGS) entry which is preliminary data.</text>
</comment>
<accession>A0ABN7GEX9</accession>
<feature type="non-terminal residue" evidence="3">
    <location>
        <position position="1"/>
    </location>
</feature>
<evidence type="ECO:0000259" key="1">
    <source>
        <dbReference type="Pfam" id="PF10502"/>
    </source>
</evidence>
<dbReference type="Gene3D" id="2.10.109.10">
    <property type="entry name" value="Umud Fragment, subunit A"/>
    <property type="match status" value="1"/>
</dbReference>
<dbReference type="Proteomes" id="UP000626656">
    <property type="component" value="Unassembled WGS sequence"/>
</dbReference>
<evidence type="ECO:0000313" key="2">
    <source>
        <dbReference type="EMBL" id="CAB5507599.1"/>
    </source>
</evidence>
<name>A0ABN7GEX9_9GAMM</name>
<evidence type="ECO:0000313" key="4">
    <source>
        <dbReference type="Proteomes" id="UP000626656"/>
    </source>
</evidence>
<keyword evidence="4" id="KW-1185">Reference proteome</keyword>
<dbReference type="SUPFAM" id="SSF51306">
    <property type="entry name" value="LexA/Signal peptidase"/>
    <property type="match status" value="1"/>
</dbReference>
<reference evidence="3 4" key="1">
    <citation type="submission" date="2020-05" db="EMBL/GenBank/DDBJ databases">
        <authorList>
            <person name="Petersen J."/>
            <person name="Sayavedra L."/>
        </authorList>
    </citation>
    <scope>NUCLEOTIDE SEQUENCE [LARGE SCALE GENOMIC DNA]</scope>
    <source>
        <strain evidence="3">B azoricus SOX ET2 1586I</strain>
    </source>
</reference>
<dbReference type="InterPro" id="IPR036286">
    <property type="entry name" value="LexA/Signal_pep-like_sf"/>
</dbReference>
<sequence length="49" mass="5793">SGKSIKQFYYEGTVPKNQAVVWGSNLESFDSRYWGFIEYRQLKTMLLLL</sequence>
<evidence type="ECO:0000313" key="3">
    <source>
        <dbReference type="EMBL" id="CAB5508369.1"/>
    </source>
</evidence>
<feature type="domain" description="Peptidase S26" evidence="1">
    <location>
        <begin position="5"/>
        <end position="42"/>
    </location>
</feature>
<proteinExistence type="predicted"/>